<accession>A0A6H0SIL5</accession>
<keyword evidence="3" id="KW-1185">Reference proteome</keyword>
<dbReference type="EMBL" id="CP032549">
    <property type="protein sequence ID" value="QIV86976.1"/>
    <property type="molecule type" value="Genomic_DNA"/>
</dbReference>
<evidence type="ECO:0000313" key="2">
    <source>
        <dbReference type="EMBL" id="QIV86976.1"/>
    </source>
</evidence>
<reference evidence="2 3" key="1">
    <citation type="submission" date="2018-09" db="EMBL/GenBank/DDBJ databases">
        <title>Glutamicibacter mishrai S5-52T (LMG 29155T = KCTC 39846T).</title>
        <authorList>
            <person name="Das S.K."/>
        </authorList>
    </citation>
    <scope>NUCLEOTIDE SEQUENCE [LARGE SCALE GENOMIC DNA]</scope>
    <source>
        <strain evidence="2 3">S5-52</strain>
    </source>
</reference>
<protein>
    <submittedName>
        <fullName evidence="2">Uncharacterized protein</fullName>
    </submittedName>
</protein>
<name>A0A6H0SIL5_9MICC</name>
<dbReference type="AlphaFoldDB" id="A0A6H0SIL5"/>
<evidence type="ECO:0000256" key="1">
    <source>
        <dbReference type="SAM" id="Phobius"/>
    </source>
</evidence>
<organism evidence="2 3">
    <name type="scientific">Glutamicibacter mishrai</name>
    <dbReference type="NCBI Taxonomy" id="1775880"/>
    <lineage>
        <taxon>Bacteria</taxon>
        <taxon>Bacillati</taxon>
        <taxon>Actinomycetota</taxon>
        <taxon>Actinomycetes</taxon>
        <taxon>Micrococcales</taxon>
        <taxon>Micrococcaceae</taxon>
        <taxon>Glutamicibacter</taxon>
    </lineage>
</organism>
<keyword evidence="1" id="KW-0812">Transmembrane</keyword>
<evidence type="ECO:0000313" key="3">
    <source>
        <dbReference type="Proteomes" id="UP000502331"/>
    </source>
</evidence>
<proteinExistence type="predicted"/>
<keyword evidence="1" id="KW-1133">Transmembrane helix</keyword>
<dbReference type="Proteomes" id="UP000502331">
    <property type="component" value="Chromosome"/>
</dbReference>
<sequence length="104" mass="11835">MLIYEMNRQRHALADARESFTLRFINARLAPVKNRDERFTMSSAISYLTGGFLVSLLVTLNMTWNQRLPGLVGPVLIVVCLAGLVACRLYTARIQPHWHDPHEA</sequence>
<keyword evidence="1" id="KW-0472">Membrane</keyword>
<feature type="transmembrane region" description="Helical" evidence="1">
    <location>
        <begin position="70"/>
        <end position="90"/>
    </location>
</feature>
<gene>
    <name evidence="2" type="ORF">D3791_07430</name>
</gene>
<feature type="transmembrane region" description="Helical" evidence="1">
    <location>
        <begin position="44"/>
        <end position="64"/>
    </location>
</feature>